<evidence type="ECO:0000313" key="2">
    <source>
        <dbReference type="EMBL" id="KFM95706.1"/>
    </source>
</evidence>
<gene>
    <name evidence="3" type="ORF">D0U04_28175</name>
    <name evidence="2" type="ORF">DJ93_5426</name>
</gene>
<organism evidence="2 4">
    <name type="scientific">Bacillus clarus</name>
    <dbReference type="NCBI Taxonomy" id="2338372"/>
    <lineage>
        <taxon>Bacteria</taxon>
        <taxon>Bacillati</taxon>
        <taxon>Bacillota</taxon>
        <taxon>Bacilli</taxon>
        <taxon>Bacillales</taxon>
        <taxon>Bacillaceae</taxon>
        <taxon>Bacillus</taxon>
        <taxon>Bacillus cereus group</taxon>
    </lineage>
</organism>
<dbReference type="RefSeq" id="WP_042984538.1">
    <property type="nucleotide sequence ID" value="NZ_JMQC01000009.1"/>
</dbReference>
<dbReference type="EMBL" id="QVOD01000069">
    <property type="protein sequence ID" value="RFT62422.1"/>
    <property type="molecule type" value="Genomic_DNA"/>
</dbReference>
<name>A0A090YC13_9BACI</name>
<reference evidence="3 5" key="2">
    <citation type="submission" date="2018-08" db="EMBL/GenBank/DDBJ databases">
        <title>Bacillus clarus sp. nov. strain PS00077A.</title>
        <authorList>
            <person name="Mendez Acevedo M."/>
            <person name="Carroll L."/>
            <person name="Mukherjee M."/>
            <person name="Wiedmann M."/>
            <person name="Kovac J."/>
        </authorList>
    </citation>
    <scope>NUCLEOTIDE SEQUENCE [LARGE SCALE GENOMIC DNA]</scope>
    <source>
        <strain evidence="3 5">PS00077A</strain>
    </source>
</reference>
<dbReference type="Proteomes" id="UP000029389">
    <property type="component" value="Unassembled WGS sequence"/>
</dbReference>
<keyword evidence="5" id="KW-1185">Reference proteome</keyword>
<evidence type="ECO:0000313" key="3">
    <source>
        <dbReference type="EMBL" id="RFT62422.1"/>
    </source>
</evidence>
<keyword evidence="1" id="KW-0472">Membrane</keyword>
<reference evidence="2 4" key="1">
    <citation type="submission" date="2014-04" db="EMBL/GenBank/DDBJ databases">
        <authorList>
            <person name="Bishop-Lilly K.A."/>
            <person name="Broomall S.M."/>
            <person name="Chain P.S."/>
            <person name="Chertkov O."/>
            <person name="Coyne S.R."/>
            <person name="Daligault H.E."/>
            <person name="Davenport K.W."/>
            <person name="Erkkila T."/>
            <person name="Frey K.G."/>
            <person name="Gibbons H.S."/>
            <person name="Gu W."/>
            <person name="Jaissle J."/>
            <person name="Johnson S.L."/>
            <person name="Koroleva G.I."/>
            <person name="Ladner J.T."/>
            <person name="Lo C.-C."/>
            <person name="Minogue T.D."/>
            <person name="Munk C."/>
            <person name="Palacios G.F."/>
            <person name="Redden C.L."/>
            <person name="Rosenzweig C.N."/>
            <person name="Scholz M.B."/>
            <person name="Teshima H."/>
            <person name="Xu Y."/>
        </authorList>
    </citation>
    <scope>NUCLEOTIDE SEQUENCE [LARGE SCALE GENOMIC DNA]</scope>
    <source>
        <strain evidence="2 4">BHP</strain>
    </source>
</reference>
<keyword evidence="1" id="KW-0812">Transmembrane</keyword>
<dbReference type="EMBL" id="JMQC01000009">
    <property type="protein sequence ID" value="KFM95706.1"/>
    <property type="molecule type" value="Genomic_DNA"/>
</dbReference>
<evidence type="ECO:0000313" key="5">
    <source>
        <dbReference type="Proteomes" id="UP000264294"/>
    </source>
</evidence>
<sequence>MRSKKYNIIASSCLILFLVCWILLFTHGKYNYTVGDFTPAEVRLTIGLDILQMTLLFMSLVFGLIAYALQDEGGYAGINIIMSLALFVLTGMSDVLTIYILVTEPVHLQMLFK</sequence>
<feature type="transmembrane region" description="Helical" evidence="1">
    <location>
        <begin position="7"/>
        <end position="26"/>
    </location>
</feature>
<proteinExistence type="predicted"/>
<evidence type="ECO:0000256" key="1">
    <source>
        <dbReference type="SAM" id="Phobius"/>
    </source>
</evidence>
<evidence type="ECO:0000313" key="4">
    <source>
        <dbReference type="Proteomes" id="UP000029389"/>
    </source>
</evidence>
<accession>A0A090YC13</accession>
<feature type="transmembrane region" description="Helical" evidence="1">
    <location>
        <begin position="46"/>
        <end position="69"/>
    </location>
</feature>
<comment type="caution">
    <text evidence="2">The sequence shown here is derived from an EMBL/GenBank/DDBJ whole genome shotgun (WGS) entry which is preliminary data.</text>
</comment>
<dbReference type="Proteomes" id="UP000264294">
    <property type="component" value="Unassembled WGS sequence"/>
</dbReference>
<keyword evidence="1" id="KW-1133">Transmembrane helix</keyword>
<feature type="transmembrane region" description="Helical" evidence="1">
    <location>
        <begin position="81"/>
        <end position="102"/>
    </location>
</feature>
<protein>
    <submittedName>
        <fullName evidence="2">Putative membrane protein</fullName>
    </submittedName>
</protein>
<dbReference type="AlphaFoldDB" id="A0A090YC13"/>